<feature type="active site" description="Tele-phosphohistidine intermediate" evidence="1">
    <location>
        <position position="10"/>
    </location>
</feature>
<dbReference type="PANTHER" id="PTHR48100:SF1">
    <property type="entry name" value="HISTIDINE PHOSPHATASE FAMILY PROTEIN-RELATED"/>
    <property type="match status" value="1"/>
</dbReference>
<dbReference type="PANTHER" id="PTHR48100">
    <property type="entry name" value="BROAD-SPECIFICITY PHOSPHATASE YOR283W-RELATED"/>
    <property type="match status" value="1"/>
</dbReference>
<dbReference type="CDD" id="cd07067">
    <property type="entry name" value="HP_PGM_like"/>
    <property type="match status" value="1"/>
</dbReference>
<protein>
    <submittedName>
        <fullName evidence="3">Histidine phosphatase family protein</fullName>
    </submittedName>
</protein>
<accession>A0A9D1VZH5</accession>
<dbReference type="AlphaFoldDB" id="A0A9D1VZH5"/>
<feature type="binding site" evidence="2">
    <location>
        <begin position="9"/>
        <end position="16"/>
    </location>
    <ligand>
        <name>substrate</name>
    </ligand>
</feature>
<dbReference type="InterPro" id="IPR050275">
    <property type="entry name" value="PGM_Phosphatase"/>
</dbReference>
<gene>
    <name evidence="3" type="ORF">H9851_01840</name>
</gene>
<dbReference type="Pfam" id="PF00300">
    <property type="entry name" value="His_Phos_1"/>
    <property type="match status" value="1"/>
</dbReference>
<dbReference type="GO" id="GO:0005737">
    <property type="term" value="C:cytoplasm"/>
    <property type="evidence" value="ECO:0007669"/>
    <property type="project" value="TreeGrafter"/>
</dbReference>
<dbReference type="InterPro" id="IPR013078">
    <property type="entry name" value="His_Pase_superF_clade-1"/>
</dbReference>
<dbReference type="Proteomes" id="UP000886847">
    <property type="component" value="Unassembled WGS sequence"/>
</dbReference>
<name>A0A9D1VZH5_9FIRM</name>
<evidence type="ECO:0000313" key="3">
    <source>
        <dbReference type="EMBL" id="HIX50001.1"/>
    </source>
</evidence>
<evidence type="ECO:0000256" key="2">
    <source>
        <dbReference type="PIRSR" id="PIRSR613078-2"/>
    </source>
</evidence>
<feature type="binding site" evidence="2">
    <location>
        <position position="60"/>
    </location>
    <ligand>
        <name>substrate</name>
    </ligand>
</feature>
<dbReference type="SUPFAM" id="SSF53254">
    <property type="entry name" value="Phosphoglycerate mutase-like"/>
    <property type="match status" value="1"/>
</dbReference>
<organism evidence="3 4">
    <name type="scientific">Candidatus Borkfalkia faecavium</name>
    <dbReference type="NCBI Taxonomy" id="2838508"/>
    <lineage>
        <taxon>Bacteria</taxon>
        <taxon>Bacillati</taxon>
        <taxon>Bacillota</taxon>
        <taxon>Clostridia</taxon>
        <taxon>Christensenellales</taxon>
        <taxon>Christensenellaceae</taxon>
        <taxon>Candidatus Borkfalkia</taxon>
    </lineage>
</organism>
<reference evidence="3" key="1">
    <citation type="journal article" date="2021" name="PeerJ">
        <title>Extensive microbial diversity within the chicken gut microbiome revealed by metagenomics and culture.</title>
        <authorList>
            <person name="Gilroy R."/>
            <person name="Ravi A."/>
            <person name="Getino M."/>
            <person name="Pursley I."/>
            <person name="Horton D.L."/>
            <person name="Alikhan N.F."/>
            <person name="Baker D."/>
            <person name="Gharbi K."/>
            <person name="Hall N."/>
            <person name="Watson M."/>
            <person name="Adriaenssens E.M."/>
            <person name="Foster-Nyarko E."/>
            <person name="Jarju S."/>
            <person name="Secka A."/>
            <person name="Antonio M."/>
            <person name="Oren A."/>
            <person name="Chaudhuri R.R."/>
            <person name="La Ragione R."/>
            <person name="Hildebrand F."/>
            <person name="Pallen M.J."/>
        </authorList>
    </citation>
    <scope>NUCLEOTIDE SEQUENCE</scope>
    <source>
        <strain evidence="3">2189</strain>
    </source>
</reference>
<sequence>MKTTLLFIRHGQSMANVSGVFAGHLDVSLSELGRKQAEELKEYLLSKYKIDAIYSSDLSRAYETVLPIAMALGLSIQKDSALREIDGGKWEGFSQEEIAARYPQDHAVWRNDIGLARCTGGESMQEVQRRGIAKAARIAKRHPGQTVLLATHAGFLRAMQCYWQKLPLSEMKDIQWVPNASVTEVQYDDGVYELVRLGEASFLKGDVTRLTNI</sequence>
<dbReference type="PIRSF" id="PIRSF000709">
    <property type="entry name" value="6PFK_2-Ptase"/>
    <property type="match status" value="1"/>
</dbReference>
<comment type="caution">
    <text evidence="3">The sequence shown here is derived from an EMBL/GenBank/DDBJ whole genome shotgun (WGS) entry which is preliminary data.</text>
</comment>
<reference evidence="3" key="2">
    <citation type="submission" date="2021-04" db="EMBL/GenBank/DDBJ databases">
        <authorList>
            <person name="Gilroy R."/>
        </authorList>
    </citation>
    <scope>NUCLEOTIDE SEQUENCE</scope>
    <source>
        <strain evidence="3">2189</strain>
    </source>
</reference>
<feature type="active site" description="Proton donor/acceptor" evidence="1">
    <location>
        <position position="84"/>
    </location>
</feature>
<dbReference type="InterPro" id="IPR029033">
    <property type="entry name" value="His_PPase_superfam"/>
</dbReference>
<dbReference type="SMART" id="SM00855">
    <property type="entry name" value="PGAM"/>
    <property type="match status" value="1"/>
</dbReference>
<evidence type="ECO:0000256" key="1">
    <source>
        <dbReference type="PIRSR" id="PIRSR613078-1"/>
    </source>
</evidence>
<proteinExistence type="predicted"/>
<evidence type="ECO:0000313" key="4">
    <source>
        <dbReference type="Proteomes" id="UP000886847"/>
    </source>
</evidence>
<dbReference type="EMBL" id="DXEW01000007">
    <property type="protein sequence ID" value="HIX50001.1"/>
    <property type="molecule type" value="Genomic_DNA"/>
</dbReference>
<dbReference type="Gene3D" id="3.40.50.1240">
    <property type="entry name" value="Phosphoglycerate mutase-like"/>
    <property type="match status" value="1"/>
</dbReference>
<dbReference type="GO" id="GO:0016791">
    <property type="term" value="F:phosphatase activity"/>
    <property type="evidence" value="ECO:0007669"/>
    <property type="project" value="TreeGrafter"/>
</dbReference>